<dbReference type="InterPro" id="IPR002288">
    <property type="entry name" value="DNA_gyrase_B_C"/>
</dbReference>
<dbReference type="Proteomes" id="UP000462152">
    <property type="component" value="Unassembled WGS sequence"/>
</dbReference>
<keyword evidence="5" id="KW-0479">Metal-binding</keyword>
<keyword evidence="6" id="KW-0547">Nucleotide-binding</keyword>
<dbReference type="SUPFAM" id="SSF54211">
    <property type="entry name" value="Ribosomal protein S5 domain 2-like"/>
    <property type="match status" value="1"/>
</dbReference>
<comment type="similarity">
    <text evidence="3">Belongs to the type II topoisomerase GyrB family.</text>
</comment>
<evidence type="ECO:0000313" key="13">
    <source>
        <dbReference type="EMBL" id="MUN54678.1"/>
    </source>
</evidence>
<dbReference type="InterPro" id="IPR014721">
    <property type="entry name" value="Ribsml_uS5_D2-typ_fold_subgr"/>
</dbReference>
<dbReference type="FunFam" id="3.30.565.10:FF:000088">
    <property type="entry name" value="DNA topoisomerase (ATP-hydrolyzing)"/>
    <property type="match status" value="1"/>
</dbReference>
<dbReference type="GO" id="GO:0006265">
    <property type="term" value="P:DNA topological change"/>
    <property type="evidence" value="ECO:0007669"/>
    <property type="project" value="InterPro"/>
</dbReference>
<dbReference type="PRINTS" id="PR00418">
    <property type="entry name" value="TPI2FAMILY"/>
</dbReference>
<dbReference type="FunFam" id="3.40.50.670:FF:000002">
    <property type="entry name" value="DNA gyrase subunit B"/>
    <property type="match status" value="1"/>
</dbReference>
<evidence type="ECO:0000313" key="14">
    <source>
        <dbReference type="Proteomes" id="UP000462152"/>
    </source>
</evidence>
<comment type="cofactor">
    <cofactor evidence="2">
        <name>Mg(2+)</name>
        <dbReference type="ChEBI" id="CHEBI:18420"/>
    </cofactor>
</comment>
<dbReference type="InterPro" id="IPR018522">
    <property type="entry name" value="TopoIIA_CS"/>
</dbReference>
<dbReference type="AlphaFoldDB" id="A0A7K1LHP8"/>
<dbReference type="PANTHER" id="PTHR45866">
    <property type="entry name" value="DNA GYRASE/TOPOISOMERASE SUBUNIT B"/>
    <property type="match status" value="1"/>
</dbReference>
<keyword evidence="14" id="KW-1185">Reference proteome</keyword>
<dbReference type="Pfam" id="PF02518">
    <property type="entry name" value="HATPase_c"/>
    <property type="match status" value="1"/>
</dbReference>
<protein>
    <recommendedName>
        <fullName evidence="4">DNA topoisomerase (ATP-hydrolyzing)</fullName>
        <ecNumber evidence="4">5.6.2.2</ecNumber>
    </recommendedName>
</protein>
<dbReference type="Gene3D" id="3.40.50.670">
    <property type="match status" value="1"/>
</dbReference>
<dbReference type="CDD" id="cd16928">
    <property type="entry name" value="HATPase_GyrB-like"/>
    <property type="match status" value="1"/>
</dbReference>
<dbReference type="SUPFAM" id="SSF55874">
    <property type="entry name" value="ATPase domain of HSP90 chaperone/DNA topoisomerase II/histidine kinase"/>
    <property type="match status" value="1"/>
</dbReference>
<evidence type="ECO:0000256" key="8">
    <source>
        <dbReference type="ARBA" id="ARBA00022842"/>
    </source>
</evidence>
<dbReference type="OrthoDB" id="9802808at2"/>
<proteinExistence type="inferred from homology"/>
<evidence type="ECO:0000256" key="7">
    <source>
        <dbReference type="ARBA" id="ARBA00022840"/>
    </source>
</evidence>
<dbReference type="GO" id="GO:0046872">
    <property type="term" value="F:metal ion binding"/>
    <property type="evidence" value="ECO:0007669"/>
    <property type="project" value="UniProtKB-KW"/>
</dbReference>
<keyword evidence="11" id="KW-0413">Isomerase</keyword>
<dbReference type="Pfam" id="PF00204">
    <property type="entry name" value="DNA_gyraseB"/>
    <property type="match status" value="1"/>
</dbReference>
<reference evidence="13 14" key="1">
    <citation type="submission" date="2019-12" db="EMBL/GenBank/DDBJ databases">
        <authorList>
            <person name="Li J."/>
            <person name="Shi Y."/>
            <person name="Xu G."/>
            <person name="Xiao D."/>
            <person name="Ran X."/>
        </authorList>
    </citation>
    <scope>NUCLEOTIDE SEQUENCE [LARGE SCALE GENOMIC DNA]</scope>
    <source>
        <strain evidence="13 14">JCM 15915</strain>
    </source>
</reference>
<gene>
    <name evidence="13" type="ORF">GMA10_05535</name>
</gene>
<dbReference type="Gene3D" id="3.30.230.10">
    <property type="match status" value="1"/>
</dbReference>
<dbReference type="PANTHER" id="PTHR45866:SF1">
    <property type="entry name" value="DNA GYRASE SUBUNIT B, MITOCHONDRIAL"/>
    <property type="match status" value="1"/>
</dbReference>
<accession>A0A7K1LHP8</accession>
<dbReference type="PRINTS" id="PR01159">
    <property type="entry name" value="DNAGYRASEB"/>
</dbReference>
<dbReference type="Pfam" id="PF01751">
    <property type="entry name" value="Toprim"/>
    <property type="match status" value="1"/>
</dbReference>
<keyword evidence="8" id="KW-0460">Magnesium</keyword>
<evidence type="ECO:0000256" key="3">
    <source>
        <dbReference type="ARBA" id="ARBA00010708"/>
    </source>
</evidence>
<dbReference type="InterPro" id="IPR006171">
    <property type="entry name" value="TOPRIM_dom"/>
</dbReference>
<evidence type="ECO:0000256" key="10">
    <source>
        <dbReference type="ARBA" id="ARBA00023125"/>
    </source>
</evidence>
<dbReference type="Pfam" id="PF00986">
    <property type="entry name" value="DNA_gyraseB_C"/>
    <property type="match status" value="1"/>
</dbReference>
<comment type="catalytic activity">
    <reaction evidence="1">
        <text>ATP-dependent breakage, passage and rejoining of double-stranded DNA.</text>
        <dbReference type="EC" id="5.6.2.2"/>
    </reaction>
</comment>
<name>A0A7K1LHP8_9MICC</name>
<dbReference type="InterPro" id="IPR003594">
    <property type="entry name" value="HATPase_dom"/>
</dbReference>
<dbReference type="InterPro" id="IPR000565">
    <property type="entry name" value="Topo_IIA_B"/>
</dbReference>
<dbReference type="Gene3D" id="3.30.565.10">
    <property type="entry name" value="Histidine kinase-like ATPase, C-terminal domain"/>
    <property type="match status" value="1"/>
</dbReference>
<dbReference type="InterPro" id="IPR020568">
    <property type="entry name" value="Ribosomal_Su5_D2-typ_SF"/>
</dbReference>
<comment type="caution">
    <text evidence="13">The sequence shown here is derived from an EMBL/GenBank/DDBJ whole genome shotgun (WGS) entry which is preliminary data.</text>
</comment>
<dbReference type="GO" id="GO:0034335">
    <property type="term" value="F:DNA negative supercoiling activity"/>
    <property type="evidence" value="ECO:0007669"/>
    <property type="project" value="UniProtKB-ARBA"/>
</dbReference>
<organism evidence="13 14">
    <name type="scientific">Rothia koreensis</name>
    <dbReference type="NCBI Taxonomy" id="592378"/>
    <lineage>
        <taxon>Bacteria</taxon>
        <taxon>Bacillati</taxon>
        <taxon>Actinomycetota</taxon>
        <taxon>Actinomycetes</taxon>
        <taxon>Micrococcales</taxon>
        <taxon>Micrococcaceae</taxon>
        <taxon>Rothia</taxon>
    </lineage>
</organism>
<evidence type="ECO:0000256" key="6">
    <source>
        <dbReference type="ARBA" id="ARBA00022741"/>
    </source>
</evidence>
<dbReference type="NCBIfam" id="NF004189">
    <property type="entry name" value="PRK05644.1"/>
    <property type="match status" value="1"/>
</dbReference>
<evidence type="ECO:0000256" key="2">
    <source>
        <dbReference type="ARBA" id="ARBA00001946"/>
    </source>
</evidence>
<dbReference type="CDD" id="cd00822">
    <property type="entry name" value="TopoII_Trans_DNA_gyrase"/>
    <property type="match status" value="1"/>
</dbReference>
<keyword evidence="9" id="KW-0799">Topoisomerase</keyword>
<dbReference type="GO" id="GO:0005524">
    <property type="term" value="F:ATP binding"/>
    <property type="evidence" value="ECO:0007669"/>
    <property type="project" value="UniProtKB-KW"/>
</dbReference>
<keyword evidence="7" id="KW-0067">ATP-binding</keyword>
<dbReference type="InterPro" id="IPR013759">
    <property type="entry name" value="Topo_IIA_B_C"/>
</dbReference>
<evidence type="ECO:0000256" key="11">
    <source>
        <dbReference type="ARBA" id="ARBA00023235"/>
    </source>
</evidence>
<dbReference type="EC" id="5.6.2.2" evidence="4"/>
<dbReference type="InterPro" id="IPR013506">
    <property type="entry name" value="Topo_IIA_bsu_dom2"/>
</dbReference>
<evidence type="ECO:0000256" key="5">
    <source>
        <dbReference type="ARBA" id="ARBA00022723"/>
    </source>
</evidence>
<dbReference type="InterPro" id="IPR036890">
    <property type="entry name" value="HATPase_C_sf"/>
</dbReference>
<feature type="domain" description="Toprim" evidence="12">
    <location>
        <begin position="498"/>
        <end position="612"/>
    </location>
</feature>
<evidence type="ECO:0000256" key="9">
    <source>
        <dbReference type="ARBA" id="ARBA00023029"/>
    </source>
</evidence>
<sequence length="725" mass="80087">MRLDWRSRLAAHHHIEFVRSPVSVSPKKSEYTAHQLSVLEGLEAVRKRPGMYIGSTDSRGVMHCLWEIIDNSVDEALAGYGQNIEIVLNRDGSVEVADDGRGIPIDIEPRTGLTGVEVVFTKLHAGGKFGGGTYNAVGGLHGVGASVVNALSSRLDVQVDRGSKTYQMSFQRGIPGIFDDGGVPQPDVPFTPAEGKAALEVVGKARRGATGTRVRYWADRQIFTPDAKFDYERLLERARQTSFLVPGLRLAIRDERRLPGTPGADGPHEEVFQHDGGISEYVEFLAPDSALTDVWRFQGSDSFKETVPVLDSNGHSQLTEVERECEVDIAMRWGTGYETNLRSYVNIIATPKGGTHVTGFEQGLLRTLRKEVTANARKLKAGSDKIEKDDALAGLTAVLNVRLVEPQFEGQTKEVLGTPAVRSIVTKVLSRELDKMLNSRNRTEKQQSSAVLEKVVAEMKSRISARVHKETQRRKNALETSTMPSKLVDCRSNDVDHSELFIVEGDSALGTARLARSSQYQALLPIRGKILNVQKASITDMLANAECAALIQVIGAGSGRSFDLDAARYGKVVMMTDADVDGAHIRTLLLTLFYRYMRPLVDAGRVYAAVPPLHRVEVVTGGGKPNEMLYTYSERELHQVLTRLEAEGKRYKEPIQRYKGLGEMDADQLAETTMDPRHRLLRRVRIEDAEAAERAFSLLMGSEVAPRKEFLISNADQLDLEQIDA</sequence>
<dbReference type="PROSITE" id="PS50880">
    <property type="entry name" value="TOPRIM"/>
    <property type="match status" value="1"/>
</dbReference>
<dbReference type="SMART" id="SM00433">
    <property type="entry name" value="TOP2c"/>
    <property type="match status" value="1"/>
</dbReference>
<evidence type="ECO:0000256" key="1">
    <source>
        <dbReference type="ARBA" id="ARBA00000185"/>
    </source>
</evidence>
<dbReference type="InterPro" id="IPR001241">
    <property type="entry name" value="Topo_IIA"/>
</dbReference>
<dbReference type="PROSITE" id="PS00177">
    <property type="entry name" value="TOPOISOMERASE_II"/>
    <property type="match status" value="1"/>
</dbReference>
<evidence type="ECO:0000259" key="12">
    <source>
        <dbReference type="PROSITE" id="PS50880"/>
    </source>
</evidence>
<keyword evidence="10" id="KW-0238">DNA-binding</keyword>
<dbReference type="GO" id="GO:0003677">
    <property type="term" value="F:DNA binding"/>
    <property type="evidence" value="ECO:0007669"/>
    <property type="project" value="UniProtKB-KW"/>
</dbReference>
<dbReference type="SMART" id="SM00387">
    <property type="entry name" value="HATPase_c"/>
    <property type="match status" value="1"/>
</dbReference>
<evidence type="ECO:0000256" key="4">
    <source>
        <dbReference type="ARBA" id="ARBA00012895"/>
    </source>
</evidence>
<dbReference type="SUPFAM" id="SSF56719">
    <property type="entry name" value="Type II DNA topoisomerase"/>
    <property type="match status" value="1"/>
</dbReference>
<dbReference type="InterPro" id="IPR013760">
    <property type="entry name" value="Topo_IIA-like_dom_sf"/>
</dbReference>
<dbReference type="EMBL" id="WOGT01000002">
    <property type="protein sequence ID" value="MUN54678.1"/>
    <property type="molecule type" value="Genomic_DNA"/>
</dbReference>